<keyword evidence="8" id="KW-1185">Reference proteome</keyword>
<dbReference type="GO" id="GO:0008483">
    <property type="term" value="F:transaminase activity"/>
    <property type="evidence" value="ECO:0007669"/>
    <property type="project" value="UniProtKB-KW"/>
</dbReference>
<dbReference type="InterPro" id="IPR015424">
    <property type="entry name" value="PyrdxlP-dep_Trfase"/>
</dbReference>
<dbReference type="RefSeq" id="WP_045380192.1">
    <property type="nucleotide sequence ID" value="NZ_BBKA01000066.1"/>
</dbReference>
<dbReference type="Proteomes" id="UP000193487">
    <property type="component" value="Unassembled WGS sequence"/>
</dbReference>
<evidence type="ECO:0000313" key="7">
    <source>
        <dbReference type="EMBL" id="ORW02443.1"/>
    </source>
</evidence>
<dbReference type="EC" id="4.4.1.13" evidence="2"/>
<evidence type="ECO:0000313" key="8">
    <source>
        <dbReference type="Proteomes" id="UP000193487"/>
    </source>
</evidence>
<dbReference type="InterPro" id="IPR051798">
    <property type="entry name" value="Class-II_PLP-Dep_Aminotrans"/>
</dbReference>
<dbReference type="InterPro" id="IPR015421">
    <property type="entry name" value="PyrdxlP-dep_Trfase_major"/>
</dbReference>
<dbReference type="PANTHER" id="PTHR43525:SF2">
    <property type="entry name" value="CYSTATHIONINE BETA-LYASE-RELATED"/>
    <property type="match status" value="1"/>
</dbReference>
<evidence type="ECO:0000256" key="3">
    <source>
        <dbReference type="ARBA" id="ARBA00022898"/>
    </source>
</evidence>
<dbReference type="Gene3D" id="3.40.640.10">
    <property type="entry name" value="Type I PLP-dependent aspartate aminotransferase-like (Major domain)"/>
    <property type="match status" value="1"/>
</dbReference>
<dbReference type="STRING" id="487514.A5707_00780"/>
<gene>
    <name evidence="7" type="ORF">AWC14_06825</name>
</gene>
<evidence type="ECO:0000256" key="1">
    <source>
        <dbReference type="ARBA" id="ARBA00001933"/>
    </source>
</evidence>
<comment type="caution">
    <text evidence="7">The sequence shown here is derived from an EMBL/GenBank/DDBJ whole genome shotgun (WGS) entry which is preliminary data.</text>
</comment>
<feature type="domain" description="Aminotransferase class I/classII large" evidence="6">
    <location>
        <begin position="28"/>
        <end position="380"/>
    </location>
</feature>
<dbReference type="SUPFAM" id="SSF53383">
    <property type="entry name" value="PLP-dependent transferases"/>
    <property type="match status" value="1"/>
</dbReference>
<reference evidence="7 8" key="1">
    <citation type="submission" date="2016-01" db="EMBL/GenBank/DDBJ databases">
        <title>The new phylogeny of the genus Mycobacterium.</title>
        <authorList>
            <person name="Tarcisio F."/>
            <person name="Conor M."/>
            <person name="Antonella G."/>
            <person name="Elisabetta G."/>
            <person name="Giulia F.S."/>
            <person name="Sara T."/>
            <person name="Anna F."/>
            <person name="Clotilde B."/>
            <person name="Roberto B."/>
            <person name="Veronica D.S."/>
            <person name="Fabio R."/>
            <person name="Monica P."/>
            <person name="Olivier J."/>
            <person name="Enrico T."/>
            <person name="Nicola S."/>
        </authorList>
    </citation>
    <scope>NUCLEOTIDE SEQUENCE [LARGE SCALE GENOMIC DNA]</scope>
    <source>
        <strain evidence="7 8">DSM 45166</strain>
    </source>
</reference>
<keyword evidence="3" id="KW-0663">Pyridoxal phosphate</keyword>
<comment type="similarity">
    <text evidence="5">Belongs to the class-II pyridoxal-phosphate-dependent aminotransferase family. MalY/PatB cystathionine beta-lyase subfamily.</text>
</comment>
<evidence type="ECO:0000256" key="5">
    <source>
        <dbReference type="ARBA" id="ARBA00037974"/>
    </source>
</evidence>
<comment type="cofactor">
    <cofactor evidence="1">
        <name>pyridoxal 5'-phosphate</name>
        <dbReference type="ChEBI" id="CHEBI:597326"/>
    </cofactor>
</comment>
<dbReference type="OrthoDB" id="3224382at2"/>
<dbReference type="GO" id="GO:0047804">
    <property type="term" value="F:cysteine-S-conjugate beta-lyase activity"/>
    <property type="evidence" value="ECO:0007669"/>
    <property type="project" value="UniProtKB-EC"/>
</dbReference>
<dbReference type="GO" id="GO:0030170">
    <property type="term" value="F:pyridoxal phosphate binding"/>
    <property type="evidence" value="ECO:0007669"/>
    <property type="project" value="InterPro"/>
</dbReference>
<evidence type="ECO:0000256" key="4">
    <source>
        <dbReference type="ARBA" id="ARBA00023239"/>
    </source>
</evidence>
<keyword evidence="4" id="KW-0456">Lyase</keyword>
<proteinExistence type="inferred from homology"/>
<dbReference type="CDD" id="cd00609">
    <property type="entry name" value="AAT_like"/>
    <property type="match status" value="1"/>
</dbReference>
<dbReference type="PANTHER" id="PTHR43525">
    <property type="entry name" value="PROTEIN MALY"/>
    <property type="match status" value="1"/>
</dbReference>
<dbReference type="EMBL" id="LQPE01000133">
    <property type="protein sequence ID" value="ORW02443.1"/>
    <property type="molecule type" value="Genomic_DNA"/>
</dbReference>
<dbReference type="AlphaFoldDB" id="A0A1X1XUA0"/>
<evidence type="ECO:0000256" key="2">
    <source>
        <dbReference type="ARBA" id="ARBA00012224"/>
    </source>
</evidence>
<evidence type="ECO:0000259" key="6">
    <source>
        <dbReference type="Pfam" id="PF00155"/>
    </source>
</evidence>
<accession>A0A1X1XUA0</accession>
<name>A0A1X1XUA0_9MYCO</name>
<keyword evidence="7" id="KW-0808">Transferase</keyword>
<protein>
    <recommendedName>
        <fullName evidence="2">cysteine-S-conjugate beta-lyase</fullName>
        <ecNumber evidence="2">4.4.1.13</ecNumber>
    </recommendedName>
</protein>
<dbReference type="InterPro" id="IPR015422">
    <property type="entry name" value="PyrdxlP-dep_Trfase_small"/>
</dbReference>
<dbReference type="InterPro" id="IPR004839">
    <property type="entry name" value="Aminotransferase_I/II_large"/>
</dbReference>
<organism evidence="7 8">
    <name type="scientific">Mycobacterium kyorinense</name>
    <dbReference type="NCBI Taxonomy" id="487514"/>
    <lineage>
        <taxon>Bacteria</taxon>
        <taxon>Bacillati</taxon>
        <taxon>Actinomycetota</taxon>
        <taxon>Actinomycetes</taxon>
        <taxon>Mycobacteriales</taxon>
        <taxon>Mycobacteriaceae</taxon>
        <taxon>Mycobacterium</taxon>
    </lineage>
</organism>
<keyword evidence="7" id="KW-0032">Aminotransferase</keyword>
<dbReference type="Pfam" id="PF00155">
    <property type="entry name" value="Aminotran_1_2"/>
    <property type="match status" value="1"/>
</dbReference>
<sequence length="387" mass="42115">MTDSVFDLLTEDQLRARNTIKWNLFGPDVLPLWIAEMDFPTAPAVRDAVHACVANEEFGYPPVGEDTLPRATADWCRRRYGWHVEPEWVRVVPDVLKGMETVVNFLTRPESPVVLPVPAYMPFFDVLRVTGRQRVEIPSPQQDSGRYVLDLDALDAAFAGGAGSLILCNPNNPLGTAFTADELRAIVDIAARHDARVIADEIHAPLVYDRPHVAAASVSDTAAGTVVTLLSASKGWNLPGLMCAQVVLSNPRDVDDWDRINMLHKMGAATVGIRANIAAYEGDVGWLDELLGYLRANRDHLARALPQAVPGLKINTPAATYMSWVDFRALDLPAEPAEYLLSKAKVALSPGIPFGASVGSGFARLNFATTRRILDRAIEAMAAALSA</sequence>
<dbReference type="Gene3D" id="3.90.1150.10">
    <property type="entry name" value="Aspartate Aminotransferase, domain 1"/>
    <property type="match status" value="1"/>
</dbReference>